<dbReference type="RefSeq" id="WP_111836218.1">
    <property type="nucleotide sequence ID" value="NZ_UAPQ01000006.1"/>
</dbReference>
<evidence type="ECO:0000313" key="2">
    <source>
        <dbReference type="Proteomes" id="UP000250006"/>
    </source>
</evidence>
<gene>
    <name evidence="1" type="ORF">NCTC11535_00922</name>
</gene>
<comment type="caution">
    <text evidence="1">The sequence shown here is derived from an EMBL/GenBank/DDBJ whole genome shotgun (WGS) entry which is preliminary data.</text>
</comment>
<keyword evidence="2" id="KW-1185">Reference proteome</keyword>
<reference evidence="1 2" key="1">
    <citation type="submission" date="2018-06" db="EMBL/GenBank/DDBJ databases">
        <authorList>
            <consortium name="Pathogen Informatics"/>
            <person name="Doyle S."/>
        </authorList>
    </citation>
    <scope>NUCLEOTIDE SEQUENCE [LARGE SCALE GENOMIC DNA]</scope>
    <source>
        <strain evidence="1 2">NCTC11535</strain>
    </source>
</reference>
<evidence type="ECO:0008006" key="3">
    <source>
        <dbReference type="Google" id="ProtNLM"/>
    </source>
</evidence>
<proteinExistence type="predicted"/>
<organism evidence="1 2">
    <name type="scientific">Actinomyces bovis</name>
    <dbReference type="NCBI Taxonomy" id="1658"/>
    <lineage>
        <taxon>Bacteria</taxon>
        <taxon>Bacillati</taxon>
        <taxon>Actinomycetota</taxon>
        <taxon>Actinomycetes</taxon>
        <taxon>Actinomycetales</taxon>
        <taxon>Actinomycetaceae</taxon>
        <taxon>Actinomyces</taxon>
    </lineage>
</organism>
<name>A0ABY1VP91_9ACTO</name>
<sequence length="165" mass="18343">MTRVWFIDTSVLDHVLPVPGKSKTDSAAQKSVKLGLKERVENGNEMILPITAVVETGNHICQLSDGRLRRQAAERFAELLNMVIQQESPWVLDEAQWDERFLRQFLEGGSTGTTWVELATAGKSGLGGGDLTIVVERDQYCERTALAAEDVKIWTLDQGFQARIA</sequence>
<accession>A0ABY1VP91</accession>
<evidence type="ECO:0000313" key="1">
    <source>
        <dbReference type="EMBL" id="SPT53262.1"/>
    </source>
</evidence>
<protein>
    <recommendedName>
        <fullName evidence="3">PIN domain-containing protein</fullName>
    </recommendedName>
</protein>
<dbReference type="EMBL" id="UAPQ01000006">
    <property type="protein sequence ID" value="SPT53262.1"/>
    <property type="molecule type" value="Genomic_DNA"/>
</dbReference>
<dbReference type="Proteomes" id="UP000250006">
    <property type="component" value="Unassembled WGS sequence"/>
</dbReference>